<dbReference type="InterPro" id="IPR012338">
    <property type="entry name" value="Beta-lactam/transpept-like"/>
</dbReference>
<evidence type="ECO:0000259" key="2">
    <source>
        <dbReference type="Pfam" id="PF00144"/>
    </source>
</evidence>
<gene>
    <name evidence="3" type="ORF">SLS60_000981</name>
</gene>
<protein>
    <recommendedName>
        <fullName evidence="2">Beta-lactamase-related domain-containing protein</fullName>
    </recommendedName>
</protein>
<name>A0ABR3S7T6_9PLEO</name>
<proteinExistence type="inferred from homology"/>
<dbReference type="SUPFAM" id="SSF56601">
    <property type="entry name" value="beta-lactamase/transpeptidase-like"/>
    <property type="match status" value="1"/>
</dbReference>
<dbReference type="EMBL" id="JAKJXO020000001">
    <property type="protein sequence ID" value="KAL1612752.1"/>
    <property type="molecule type" value="Genomic_DNA"/>
</dbReference>
<dbReference type="InterPro" id="IPR050491">
    <property type="entry name" value="AmpC-like"/>
</dbReference>
<dbReference type="PANTHER" id="PTHR46825">
    <property type="entry name" value="D-ALANYL-D-ALANINE-CARBOXYPEPTIDASE/ENDOPEPTIDASE AMPH"/>
    <property type="match status" value="1"/>
</dbReference>
<dbReference type="Pfam" id="PF00144">
    <property type="entry name" value="Beta-lactamase"/>
    <property type="match status" value="1"/>
</dbReference>
<comment type="similarity">
    <text evidence="1">Belongs to the peptidase S12 family.</text>
</comment>
<dbReference type="PANTHER" id="PTHR46825:SF9">
    <property type="entry name" value="BETA-LACTAMASE-RELATED DOMAIN-CONTAINING PROTEIN"/>
    <property type="match status" value="1"/>
</dbReference>
<feature type="domain" description="Beta-lactamase-related" evidence="2">
    <location>
        <begin position="59"/>
        <end position="385"/>
    </location>
</feature>
<accession>A0ABR3S7T6</accession>
<sequence length="548" mass="62243">MSDQATTTKTKVSTVSSSSCHSTIVLDTTVPSPAGDASRNPFTSDSHGEAFIIKVQEALRHWRVPGLALAIVDHHTITSHGYGSSRWGDDAPDVTPATIFDIASMSKSFTASSMALLVQDEEDEKLNNVKWETPVSRLDVDLRFKDDEMTRGITVEDILSHRTGLPGHEESVKGVNHPHPDTLASVVGNMRNLPFAYPIRTKYEYNNLLYSCAAHLVEKLSGSSFPSYLKTNFWDRLDMSRTWLGPDNVPSTEAQYIAVGSIYSTEKKEVLELPHIPEPEGFGAGSIQSNVEDVARWVHAQIYRLPPLSSQSYGDLRAPRILQDVPSEGQCGMSPSFYCLGWEVCWYHGYEIVRHDGCWAGFVSSMLYLPEKEWGVVLLANSEDAGPMEMEILFHLIDTLLQVPEEKRFDWRAHYDKKIPQWAHIKTKDELFPDLDEHKDDEPREDPELKKLTGRYTNKGYHEIELVFDKEKKQLKVDGSDRSNSFIWVIKERAYGYWYVCENVDPASGEKRTFKCRFEVDGGRQATRFGVDLYEETGDLIWFQKMRV</sequence>
<dbReference type="Gene3D" id="3.40.710.10">
    <property type="entry name" value="DD-peptidase/beta-lactamase superfamily"/>
    <property type="match status" value="1"/>
</dbReference>
<evidence type="ECO:0000256" key="1">
    <source>
        <dbReference type="ARBA" id="ARBA00038215"/>
    </source>
</evidence>
<dbReference type="InterPro" id="IPR001466">
    <property type="entry name" value="Beta-lactam-related"/>
</dbReference>
<evidence type="ECO:0000313" key="3">
    <source>
        <dbReference type="EMBL" id="KAL1612752.1"/>
    </source>
</evidence>
<keyword evidence="4" id="KW-1185">Reference proteome</keyword>
<comment type="caution">
    <text evidence="3">The sequence shown here is derived from an EMBL/GenBank/DDBJ whole genome shotgun (WGS) entry which is preliminary data.</text>
</comment>
<dbReference type="Proteomes" id="UP001521785">
    <property type="component" value="Unassembled WGS sequence"/>
</dbReference>
<evidence type="ECO:0000313" key="4">
    <source>
        <dbReference type="Proteomes" id="UP001521785"/>
    </source>
</evidence>
<organism evidence="3 4">
    <name type="scientific">Paraconiothyrium brasiliense</name>
    <dbReference type="NCBI Taxonomy" id="300254"/>
    <lineage>
        <taxon>Eukaryota</taxon>
        <taxon>Fungi</taxon>
        <taxon>Dikarya</taxon>
        <taxon>Ascomycota</taxon>
        <taxon>Pezizomycotina</taxon>
        <taxon>Dothideomycetes</taxon>
        <taxon>Pleosporomycetidae</taxon>
        <taxon>Pleosporales</taxon>
        <taxon>Massarineae</taxon>
        <taxon>Didymosphaeriaceae</taxon>
        <taxon>Paraconiothyrium</taxon>
    </lineage>
</organism>
<reference evidence="3 4" key="1">
    <citation type="submission" date="2024-02" db="EMBL/GenBank/DDBJ databases">
        <title>De novo assembly and annotation of 12 fungi associated with fruit tree decline syndrome in Ontario, Canada.</title>
        <authorList>
            <person name="Sulman M."/>
            <person name="Ellouze W."/>
            <person name="Ilyukhin E."/>
        </authorList>
    </citation>
    <scope>NUCLEOTIDE SEQUENCE [LARGE SCALE GENOMIC DNA]</scope>
    <source>
        <strain evidence="3 4">M42-189</strain>
    </source>
</reference>